<organism evidence="2 3">
    <name type="scientific">Gossypium barbadense</name>
    <name type="common">Sea Island cotton</name>
    <name type="synonym">Hibiscus barbadensis</name>
    <dbReference type="NCBI Taxonomy" id="3634"/>
    <lineage>
        <taxon>Eukaryota</taxon>
        <taxon>Viridiplantae</taxon>
        <taxon>Streptophyta</taxon>
        <taxon>Embryophyta</taxon>
        <taxon>Tracheophyta</taxon>
        <taxon>Spermatophyta</taxon>
        <taxon>Magnoliopsida</taxon>
        <taxon>eudicotyledons</taxon>
        <taxon>Gunneridae</taxon>
        <taxon>Pentapetalae</taxon>
        <taxon>rosids</taxon>
        <taxon>malvids</taxon>
        <taxon>Malvales</taxon>
        <taxon>Malvaceae</taxon>
        <taxon>Malvoideae</taxon>
        <taxon>Gossypium</taxon>
    </lineage>
</organism>
<name>A0A5J5UXK1_GOSBA</name>
<evidence type="ECO:0000313" key="3">
    <source>
        <dbReference type="Proteomes" id="UP000327439"/>
    </source>
</evidence>
<dbReference type="AlphaFoldDB" id="A0A5J5UXK1"/>
<gene>
    <name evidence="2" type="ORF">ES319_A07G000600v1</name>
</gene>
<dbReference type="GO" id="GO:0000793">
    <property type="term" value="C:condensed chromosome"/>
    <property type="evidence" value="ECO:0007669"/>
    <property type="project" value="TreeGrafter"/>
</dbReference>
<protein>
    <recommendedName>
        <fullName evidence="4">Histidine kinase/HSP90-like ATPase domain-containing protein</fullName>
    </recommendedName>
</protein>
<feature type="chain" id="PRO_5023803440" description="Histidine kinase/HSP90-like ATPase domain-containing protein" evidence="1">
    <location>
        <begin position="24"/>
        <end position="67"/>
    </location>
</feature>
<dbReference type="OrthoDB" id="1918529at2759"/>
<dbReference type="EMBL" id="CM018208">
    <property type="protein sequence ID" value="KAB2072187.1"/>
    <property type="molecule type" value="Genomic_DNA"/>
</dbReference>
<proteinExistence type="predicted"/>
<dbReference type="PANTHER" id="PTHR36722:SF1">
    <property type="entry name" value="TYPE 2 DNA TOPOISOMERASE 6 SUBUNIT B-LIKE"/>
    <property type="match status" value="1"/>
</dbReference>
<dbReference type="Proteomes" id="UP000327439">
    <property type="component" value="Chromosome A07"/>
</dbReference>
<accession>A0A5J5UXK1</accession>
<dbReference type="GO" id="GO:0007131">
    <property type="term" value="P:reciprocal meiotic recombination"/>
    <property type="evidence" value="ECO:0007669"/>
    <property type="project" value="TreeGrafter"/>
</dbReference>
<dbReference type="PANTHER" id="PTHR36722">
    <property type="entry name" value="TYPE 2 DNA TOPOISOMERASE 6 SUBUNIT B-LIKE"/>
    <property type="match status" value="1"/>
</dbReference>
<reference evidence="3" key="1">
    <citation type="journal article" date="2020" name="Nat. Genet.">
        <title>Genomic diversifications of five Gossypium allopolyploid species and their impact on cotton improvement.</title>
        <authorList>
            <person name="Chen Z.J."/>
            <person name="Sreedasyam A."/>
            <person name="Ando A."/>
            <person name="Song Q."/>
            <person name="De Santiago L.M."/>
            <person name="Hulse-Kemp A.M."/>
            <person name="Ding M."/>
            <person name="Ye W."/>
            <person name="Kirkbride R.C."/>
            <person name="Jenkins J."/>
            <person name="Plott C."/>
            <person name="Lovell J."/>
            <person name="Lin Y.M."/>
            <person name="Vaughn R."/>
            <person name="Liu B."/>
            <person name="Simpson S."/>
            <person name="Scheffler B.E."/>
            <person name="Wen L."/>
            <person name="Saski C.A."/>
            <person name="Grover C.E."/>
            <person name="Hu G."/>
            <person name="Conover J.L."/>
            <person name="Carlson J.W."/>
            <person name="Shu S."/>
            <person name="Boston L.B."/>
            <person name="Williams M."/>
            <person name="Peterson D.G."/>
            <person name="McGee K."/>
            <person name="Jones D.C."/>
            <person name="Wendel J.F."/>
            <person name="Stelly D.M."/>
            <person name="Grimwood J."/>
            <person name="Schmutz J."/>
        </authorList>
    </citation>
    <scope>NUCLEOTIDE SEQUENCE [LARGE SCALE GENOMIC DNA]</scope>
    <source>
        <strain evidence="3">cv. 3-79</strain>
    </source>
</reference>
<sequence>MFLIMHKTSGILLLHCLEKLISSAVKRCRLSEDLCRLSVVLKRSPPIIRVSISDTGTGSCLEEFQDL</sequence>
<dbReference type="GO" id="GO:0030674">
    <property type="term" value="F:protein-macromolecule adaptor activity"/>
    <property type="evidence" value="ECO:0007669"/>
    <property type="project" value="TreeGrafter"/>
</dbReference>
<evidence type="ECO:0000313" key="2">
    <source>
        <dbReference type="EMBL" id="KAB2072187.1"/>
    </source>
</evidence>
<evidence type="ECO:0008006" key="4">
    <source>
        <dbReference type="Google" id="ProtNLM"/>
    </source>
</evidence>
<dbReference type="GO" id="GO:0042138">
    <property type="term" value="P:meiotic DNA double-strand break formation"/>
    <property type="evidence" value="ECO:0007669"/>
    <property type="project" value="InterPro"/>
</dbReference>
<keyword evidence="3" id="KW-1185">Reference proteome</keyword>
<evidence type="ECO:0000256" key="1">
    <source>
        <dbReference type="SAM" id="SignalP"/>
    </source>
</evidence>
<dbReference type="InterPro" id="IPR034566">
    <property type="entry name" value="MTOPVIB_plant"/>
</dbReference>
<feature type="signal peptide" evidence="1">
    <location>
        <begin position="1"/>
        <end position="23"/>
    </location>
</feature>
<keyword evidence="1" id="KW-0732">Signal</keyword>